<feature type="transmembrane region" description="Helical" evidence="1">
    <location>
        <begin position="130"/>
        <end position="149"/>
    </location>
</feature>
<organism evidence="2 3">
    <name type="scientific">Dyella telluris</name>
    <dbReference type="NCBI Taxonomy" id="2763498"/>
    <lineage>
        <taxon>Bacteria</taxon>
        <taxon>Pseudomonadati</taxon>
        <taxon>Pseudomonadota</taxon>
        <taxon>Gammaproteobacteria</taxon>
        <taxon>Lysobacterales</taxon>
        <taxon>Rhodanobacteraceae</taxon>
        <taxon>Dyella</taxon>
    </lineage>
</organism>
<dbReference type="RefSeq" id="WP_187056857.1">
    <property type="nucleotide sequence ID" value="NZ_CP060412.1"/>
</dbReference>
<proteinExistence type="predicted"/>
<evidence type="ECO:0000256" key="1">
    <source>
        <dbReference type="SAM" id="Phobius"/>
    </source>
</evidence>
<dbReference type="EMBL" id="CP060412">
    <property type="protein sequence ID" value="QNK01395.1"/>
    <property type="molecule type" value="Genomic_DNA"/>
</dbReference>
<name>A0A7G8Q3N7_9GAMM</name>
<protein>
    <submittedName>
        <fullName evidence="2">DUF2955 domain-containing protein</fullName>
    </submittedName>
</protein>
<keyword evidence="1" id="KW-1133">Transmembrane helix</keyword>
<feature type="transmembrane region" description="Helical" evidence="1">
    <location>
        <begin position="103"/>
        <end position="124"/>
    </location>
</feature>
<feature type="transmembrane region" description="Helical" evidence="1">
    <location>
        <begin position="271"/>
        <end position="289"/>
    </location>
</feature>
<accession>A0A7G8Q3N7</accession>
<keyword evidence="3" id="KW-1185">Reference proteome</keyword>
<feature type="transmembrane region" description="Helical" evidence="1">
    <location>
        <begin position="217"/>
        <end position="237"/>
    </location>
</feature>
<dbReference type="AlphaFoldDB" id="A0A7G8Q3N7"/>
<feature type="transmembrane region" description="Helical" evidence="1">
    <location>
        <begin position="301"/>
        <end position="319"/>
    </location>
</feature>
<feature type="transmembrane region" description="Helical" evidence="1">
    <location>
        <begin position="243"/>
        <end position="259"/>
    </location>
</feature>
<reference evidence="2 3" key="1">
    <citation type="submission" date="2020-08" db="EMBL/GenBank/DDBJ databases">
        <title>Dyella sp. G9 isolated from forest soil.</title>
        <authorList>
            <person name="Fu J."/>
            <person name="Qiu L."/>
        </authorList>
    </citation>
    <scope>NUCLEOTIDE SEQUENCE [LARGE SCALE GENOMIC DNA]</scope>
    <source>
        <strain evidence="2 3">G9</strain>
    </source>
</reference>
<dbReference type="Proteomes" id="UP000515873">
    <property type="component" value="Chromosome"/>
</dbReference>
<evidence type="ECO:0000313" key="2">
    <source>
        <dbReference type="EMBL" id="QNK01395.1"/>
    </source>
</evidence>
<feature type="transmembrane region" description="Helical" evidence="1">
    <location>
        <begin position="51"/>
        <end position="71"/>
    </location>
</feature>
<keyword evidence="1" id="KW-0812">Transmembrane</keyword>
<dbReference type="InterPro" id="IPR022604">
    <property type="entry name" value="DUF2955"/>
</dbReference>
<keyword evidence="1" id="KW-0472">Membrane</keyword>
<evidence type="ECO:0000313" key="3">
    <source>
        <dbReference type="Proteomes" id="UP000515873"/>
    </source>
</evidence>
<feature type="transmembrane region" description="Helical" evidence="1">
    <location>
        <begin position="169"/>
        <end position="188"/>
    </location>
</feature>
<dbReference type="KEGG" id="dtl:H8F01_20540"/>
<feature type="transmembrane region" description="Helical" evidence="1">
    <location>
        <begin position="77"/>
        <end position="96"/>
    </location>
</feature>
<gene>
    <name evidence="2" type="ORF">H8F01_20540</name>
</gene>
<sequence length="333" mass="34906">MTLHATLRFAVGVTAAFVVGEAMDWFPSFLAPVLAAALLASLPARPSLRMALGLLIVMTVASLFAFVIASQLRGTPFVLFGLIALCVFLAFFAMLSGRPAFPALLFLICLATIPVIAMIAPAQAGTLPVAFVRGMAVALVTIWLVYGLWPQTAAPKPAPPPPSHMPDPVTMALGGAAVVVPLMLVYLLYGLADALPVMIATVMLVANFDLNRGRLHALAMIVGNFAGGFLGLVLHTILTTTPSLVFLAGLLFFTLLFFGQRMAAGGPTAPIALLACNAMLIILGSAISSDSPTLSLWMVRVFQFAVAGMFAIGTMSLLWHRASHAGPGKPQNP</sequence>
<dbReference type="Pfam" id="PF11168">
    <property type="entry name" value="DUF2955"/>
    <property type="match status" value="1"/>
</dbReference>